<dbReference type="CDD" id="cd06267">
    <property type="entry name" value="PBP1_LacI_sugar_binding-like"/>
    <property type="match status" value="1"/>
</dbReference>
<keyword evidence="6" id="KW-1185">Reference proteome</keyword>
<proteinExistence type="predicted"/>
<dbReference type="SUPFAM" id="SSF53822">
    <property type="entry name" value="Periplasmic binding protein-like I"/>
    <property type="match status" value="1"/>
</dbReference>
<sequence>MPNPRRGVVLVRCPHPLTAPPGQAVASIVESLESYGLVPMLSGSEAGALGAILVRPPDPVHLLQRLRNRRYPFALVDSRPPVLRDVPAAWSDPAAGLRDLAAHLRALGHDRIALITCATPPSGAGFAPRLVRRVAEASPDHGRRAAGELLERPGAPTALICADDRLATGALRAAADRRLRVPRDLSVAALDESGLGTLARPELTVARAPWPALGRTAAALLAQLLDGIDPIPHSVEVPPDLFLAASTGPVIAEPLHPAGVT</sequence>
<dbReference type="PANTHER" id="PTHR30146">
    <property type="entry name" value="LACI-RELATED TRANSCRIPTIONAL REPRESSOR"/>
    <property type="match status" value="1"/>
</dbReference>
<dbReference type="EMBL" id="BAABAT010000009">
    <property type="protein sequence ID" value="GAA4250151.1"/>
    <property type="molecule type" value="Genomic_DNA"/>
</dbReference>
<dbReference type="InterPro" id="IPR028082">
    <property type="entry name" value="Peripla_BP_I"/>
</dbReference>
<evidence type="ECO:0000256" key="2">
    <source>
        <dbReference type="ARBA" id="ARBA00023125"/>
    </source>
</evidence>
<dbReference type="Gene3D" id="3.40.50.2300">
    <property type="match status" value="2"/>
</dbReference>
<dbReference type="Pfam" id="PF13377">
    <property type="entry name" value="Peripla_BP_3"/>
    <property type="match status" value="1"/>
</dbReference>
<evidence type="ECO:0000313" key="5">
    <source>
        <dbReference type="EMBL" id="GAA4250151.1"/>
    </source>
</evidence>
<evidence type="ECO:0000256" key="1">
    <source>
        <dbReference type="ARBA" id="ARBA00023015"/>
    </source>
</evidence>
<dbReference type="Proteomes" id="UP001500620">
    <property type="component" value="Unassembled WGS sequence"/>
</dbReference>
<evidence type="ECO:0000256" key="3">
    <source>
        <dbReference type="ARBA" id="ARBA00023163"/>
    </source>
</evidence>
<comment type="caution">
    <text evidence="5">The sequence shown here is derived from an EMBL/GenBank/DDBJ whole genome shotgun (WGS) entry which is preliminary data.</text>
</comment>
<protein>
    <recommendedName>
        <fullName evidence="4">Transcriptional regulator LacI/GalR-like sensor domain-containing protein</fullName>
    </recommendedName>
</protein>
<keyword evidence="2" id="KW-0238">DNA-binding</keyword>
<keyword evidence="3" id="KW-0804">Transcription</keyword>
<keyword evidence="1" id="KW-0805">Transcription regulation</keyword>
<reference evidence="6" key="1">
    <citation type="journal article" date="2019" name="Int. J. Syst. Evol. Microbiol.">
        <title>The Global Catalogue of Microorganisms (GCM) 10K type strain sequencing project: providing services to taxonomists for standard genome sequencing and annotation.</title>
        <authorList>
            <consortium name="The Broad Institute Genomics Platform"/>
            <consortium name="The Broad Institute Genome Sequencing Center for Infectious Disease"/>
            <person name="Wu L."/>
            <person name="Ma J."/>
        </authorList>
    </citation>
    <scope>NUCLEOTIDE SEQUENCE [LARGE SCALE GENOMIC DNA]</scope>
    <source>
        <strain evidence="6">JCM 17441</strain>
    </source>
</reference>
<accession>A0ABP8D8T1</accession>
<dbReference type="PANTHER" id="PTHR30146:SF109">
    <property type="entry name" value="HTH-TYPE TRANSCRIPTIONAL REGULATOR GALS"/>
    <property type="match status" value="1"/>
</dbReference>
<evidence type="ECO:0000313" key="6">
    <source>
        <dbReference type="Proteomes" id="UP001500620"/>
    </source>
</evidence>
<feature type="domain" description="Transcriptional regulator LacI/GalR-like sensor" evidence="4">
    <location>
        <begin position="101"/>
        <end position="243"/>
    </location>
</feature>
<evidence type="ECO:0000259" key="4">
    <source>
        <dbReference type="Pfam" id="PF13377"/>
    </source>
</evidence>
<organism evidence="5 6">
    <name type="scientific">Dactylosporangium darangshiense</name>
    <dbReference type="NCBI Taxonomy" id="579108"/>
    <lineage>
        <taxon>Bacteria</taxon>
        <taxon>Bacillati</taxon>
        <taxon>Actinomycetota</taxon>
        <taxon>Actinomycetes</taxon>
        <taxon>Micromonosporales</taxon>
        <taxon>Micromonosporaceae</taxon>
        <taxon>Dactylosporangium</taxon>
    </lineage>
</organism>
<dbReference type="InterPro" id="IPR046335">
    <property type="entry name" value="LacI/GalR-like_sensor"/>
</dbReference>
<dbReference type="RefSeq" id="WP_345128261.1">
    <property type="nucleotide sequence ID" value="NZ_BAABAT010000009.1"/>
</dbReference>
<name>A0ABP8D8T1_9ACTN</name>
<gene>
    <name evidence="5" type="ORF">GCM10022255_037310</name>
</gene>